<keyword evidence="6" id="KW-1015">Disulfide bond</keyword>
<dbReference type="PANTHER" id="PTHR11848:SF263">
    <property type="entry name" value="PROTEIN DECAPENTAPLEGIC"/>
    <property type="match status" value="1"/>
</dbReference>
<evidence type="ECO:0000256" key="1">
    <source>
        <dbReference type="ARBA" id="ARBA00004613"/>
    </source>
</evidence>
<protein>
    <submittedName>
        <fullName evidence="11">Transforming growth factor-beta, C-terminal,Cystine-knot cytokine,TGF-beta</fullName>
    </submittedName>
</protein>
<dbReference type="InterPro" id="IPR017948">
    <property type="entry name" value="TGFb_CS"/>
</dbReference>
<dbReference type="Pfam" id="PF00019">
    <property type="entry name" value="TGF_beta"/>
    <property type="match status" value="1"/>
</dbReference>
<reference evidence="11 12" key="1">
    <citation type="submission" date="2019-08" db="EMBL/GenBank/DDBJ databases">
        <authorList>
            <person name="Alioto T."/>
            <person name="Alioto T."/>
            <person name="Gomez Garrido J."/>
        </authorList>
    </citation>
    <scope>NUCLEOTIDE SEQUENCE [LARGE SCALE GENOMIC DNA]</scope>
</reference>
<organism evidence="11 12">
    <name type="scientific">Cinara cedri</name>
    <dbReference type="NCBI Taxonomy" id="506608"/>
    <lineage>
        <taxon>Eukaryota</taxon>
        <taxon>Metazoa</taxon>
        <taxon>Ecdysozoa</taxon>
        <taxon>Arthropoda</taxon>
        <taxon>Hexapoda</taxon>
        <taxon>Insecta</taxon>
        <taxon>Pterygota</taxon>
        <taxon>Neoptera</taxon>
        <taxon>Paraneoptera</taxon>
        <taxon>Hemiptera</taxon>
        <taxon>Sternorrhyncha</taxon>
        <taxon>Aphidomorpha</taxon>
        <taxon>Aphidoidea</taxon>
        <taxon>Aphididae</taxon>
        <taxon>Lachninae</taxon>
        <taxon>Cinara</taxon>
    </lineage>
</organism>
<evidence type="ECO:0000313" key="12">
    <source>
        <dbReference type="Proteomes" id="UP000325440"/>
    </source>
</evidence>
<dbReference type="Gene3D" id="2.10.90.10">
    <property type="entry name" value="Cystine-knot cytokines"/>
    <property type="match status" value="1"/>
</dbReference>
<gene>
    <name evidence="11" type="ORF">CINCED_3A009694</name>
</gene>
<dbReference type="PANTHER" id="PTHR11848">
    <property type="entry name" value="TGF-BETA FAMILY"/>
    <property type="match status" value="1"/>
</dbReference>
<dbReference type="PRINTS" id="PR00669">
    <property type="entry name" value="INHIBINA"/>
</dbReference>
<proteinExistence type="inferred from homology"/>
<dbReference type="Gene3D" id="2.60.120.970">
    <property type="match status" value="1"/>
</dbReference>
<dbReference type="Pfam" id="PF00688">
    <property type="entry name" value="TGFb_propeptide"/>
    <property type="match status" value="1"/>
</dbReference>
<evidence type="ECO:0000256" key="3">
    <source>
        <dbReference type="ARBA" id="ARBA00022525"/>
    </source>
</evidence>
<dbReference type="EMBL" id="CABPRJ010000959">
    <property type="protein sequence ID" value="VVC32742.1"/>
    <property type="molecule type" value="Genomic_DNA"/>
</dbReference>
<dbReference type="CDD" id="cd13761">
    <property type="entry name" value="TGF_beta_BMP5_like"/>
    <property type="match status" value="1"/>
</dbReference>
<sequence length="372" mass="41876">MASGTMITVMFLLSMLHTVLAVTAYEEAEKQFLTKLGLSRKPIVNKNVDIPCATMELYKSMSEKNTAKTNFPLPGLHTKSANTARTYTNTGSPPINSKSQRYRLQFDIQPLPEREQVTAAEVRITMFYKARLEDDEFIHVLVHDIIEPGIKGFSKPILRLIDSKSINRSTALKSEVISFDVTPAIERLSEKNFDGNHGIIVQCVITSGGQTHIMDVFDFESSEKALLIVYTDDGTIEKNANNMMERYRTKRSADDEPTKTVTSKKSIPKICQRHPLWVDFQSIGFTDWIQAPQGYAAYYCYGACKYPLAEHMNATNHAVMQTFMNHLNPTSVTKSCCVPTKLGPQTLLYLDDEGKLVVKTYPDMTVEECGCR</sequence>
<dbReference type="PROSITE" id="PS51362">
    <property type="entry name" value="TGF_BETA_2"/>
    <property type="match status" value="1"/>
</dbReference>
<comment type="similarity">
    <text evidence="2 8">Belongs to the TGF-beta family.</text>
</comment>
<evidence type="ECO:0000313" key="11">
    <source>
        <dbReference type="EMBL" id="VVC32742.1"/>
    </source>
</evidence>
<accession>A0A5E4MML9</accession>
<evidence type="ECO:0000256" key="6">
    <source>
        <dbReference type="ARBA" id="ARBA00023157"/>
    </source>
</evidence>
<keyword evidence="3" id="KW-0964">Secreted</keyword>
<dbReference type="AlphaFoldDB" id="A0A5E4MML9"/>
<feature type="signal peptide" evidence="9">
    <location>
        <begin position="1"/>
        <end position="21"/>
    </location>
</feature>
<dbReference type="InterPro" id="IPR001111">
    <property type="entry name" value="TGF-b_propeptide"/>
</dbReference>
<dbReference type="SMART" id="SM00204">
    <property type="entry name" value="TGFB"/>
    <property type="match status" value="1"/>
</dbReference>
<dbReference type="InterPro" id="IPR001839">
    <property type="entry name" value="TGF-b_C"/>
</dbReference>
<dbReference type="FunFam" id="2.10.90.10:FF:000001">
    <property type="entry name" value="Bone morphogenetic protein 4"/>
    <property type="match status" value="1"/>
</dbReference>
<evidence type="ECO:0000256" key="9">
    <source>
        <dbReference type="SAM" id="SignalP"/>
    </source>
</evidence>
<evidence type="ECO:0000256" key="5">
    <source>
        <dbReference type="ARBA" id="ARBA00023030"/>
    </source>
</evidence>
<dbReference type="InterPro" id="IPR015615">
    <property type="entry name" value="TGF-beta-rel"/>
</dbReference>
<name>A0A5E4MML9_9HEMI</name>
<evidence type="ECO:0000259" key="10">
    <source>
        <dbReference type="PROSITE" id="PS51362"/>
    </source>
</evidence>
<feature type="chain" id="PRO_5022671004" evidence="9">
    <location>
        <begin position="22"/>
        <end position="372"/>
    </location>
</feature>
<feature type="domain" description="TGF-beta family profile" evidence="10">
    <location>
        <begin position="248"/>
        <end position="372"/>
    </location>
</feature>
<dbReference type="GO" id="GO:0008083">
    <property type="term" value="F:growth factor activity"/>
    <property type="evidence" value="ECO:0007669"/>
    <property type="project" value="UniProtKB-KW"/>
</dbReference>
<dbReference type="Proteomes" id="UP000325440">
    <property type="component" value="Unassembled WGS sequence"/>
</dbReference>
<dbReference type="GO" id="GO:0005615">
    <property type="term" value="C:extracellular space"/>
    <property type="evidence" value="ECO:0007669"/>
    <property type="project" value="TreeGrafter"/>
</dbReference>
<keyword evidence="5 8" id="KW-0339">Growth factor</keyword>
<evidence type="ECO:0000256" key="7">
    <source>
        <dbReference type="ARBA" id="ARBA00023180"/>
    </source>
</evidence>
<dbReference type="GO" id="GO:0005125">
    <property type="term" value="F:cytokine activity"/>
    <property type="evidence" value="ECO:0007669"/>
    <property type="project" value="TreeGrafter"/>
</dbReference>
<keyword evidence="7" id="KW-0325">Glycoprotein</keyword>
<dbReference type="SUPFAM" id="SSF57501">
    <property type="entry name" value="Cystine-knot cytokines"/>
    <property type="match status" value="1"/>
</dbReference>
<evidence type="ECO:0000256" key="2">
    <source>
        <dbReference type="ARBA" id="ARBA00006656"/>
    </source>
</evidence>
<dbReference type="InterPro" id="IPR029034">
    <property type="entry name" value="Cystine-knot_cytokine"/>
</dbReference>
<evidence type="ECO:0000256" key="8">
    <source>
        <dbReference type="RuleBase" id="RU000354"/>
    </source>
</evidence>
<keyword evidence="12" id="KW-1185">Reference proteome</keyword>
<dbReference type="OrthoDB" id="5987191at2759"/>
<comment type="subcellular location">
    <subcellularLocation>
        <location evidence="1">Secreted</location>
    </subcellularLocation>
</comment>
<dbReference type="PROSITE" id="PS00250">
    <property type="entry name" value="TGF_BETA_1"/>
    <property type="match status" value="1"/>
</dbReference>
<evidence type="ECO:0000256" key="4">
    <source>
        <dbReference type="ARBA" id="ARBA00022729"/>
    </source>
</evidence>
<keyword evidence="4 9" id="KW-0732">Signal</keyword>